<dbReference type="InterPro" id="IPR007431">
    <property type="entry name" value="ACP_PD"/>
</dbReference>
<dbReference type="RefSeq" id="WP_345063384.1">
    <property type="nucleotide sequence ID" value="NZ_BAABGR010000003.1"/>
</dbReference>
<reference evidence="2" key="1">
    <citation type="journal article" date="2019" name="Int. J. Syst. Evol. Microbiol.">
        <title>The Global Catalogue of Microorganisms (GCM) 10K type strain sequencing project: providing services to taxonomists for standard genome sequencing and annotation.</title>
        <authorList>
            <consortium name="The Broad Institute Genomics Platform"/>
            <consortium name="The Broad Institute Genome Sequencing Center for Infectious Disease"/>
            <person name="Wu L."/>
            <person name="Ma J."/>
        </authorList>
    </citation>
    <scope>NUCLEOTIDE SEQUENCE [LARGE SCALE GENOMIC DNA]</scope>
    <source>
        <strain evidence="2">JCM 17858</strain>
    </source>
</reference>
<dbReference type="Proteomes" id="UP001500394">
    <property type="component" value="Unassembled WGS sequence"/>
</dbReference>
<evidence type="ECO:0008006" key="3">
    <source>
        <dbReference type="Google" id="ProtNLM"/>
    </source>
</evidence>
<accession>A0ABP8QV14</accession>
<protein>
    <recommendedName>
        <fullName evidence="3">Acyl carrier protein phosphodiesterase</fullName>
    </recommendedName>
</protein>
<dbReference type="EMBL" id="BAABGR010000003">
    <property type="protein sequence ID" value="GAA4510428.1"/>
    <property type="molecule type" value="Genomic_DNA"/>
</dbReference>
<evidence type="ECO:0000313" key="2">
    <source>
        <dbReference type="Proteomes" id="UP001500394"/>
    </source>
</evidence>
<keyword evidence="2" id="KW-1185">Reference proteome</keyword>
<sequence>MNFLSHYYFERYAASSEQVLGGLLPDLLKNVDKDYSFQIHKIADQFPFGSTYKAITEGWVHHVEVDRLFHSSPFFYDHTHALRKRIEKTVEDLPVRASFLAHISLELLLDHKLIAHQLLSVGRMYEHLESVDVNMLTKYLNTLKIVDVDRFLNFYNKFVESKYIFDYAQIENIPHALFNICRRVWDFRPTAEHIETLAVQLDEYQHDELRDFGEIYHYISQQLD</sequence>
<name>A0ABP8QV14_9SPHI</name>
<proteinExistence type="predicted"/>
<organism evidence="1 2">
    <name type="scientific">Sphingobacterium thermophilum</name>
    <dbReference type="NCBI Taxonomy" id="768534"/>
    <lineage>
        <taxon>Bacteria</taxon>
        <taxon>Pseudomonadati</taxon>
        <taxon>Bacteroidota</taxon>
        <taxon>Sphingobacteriia</taxon>
        <taxon>Sphingobacteriales</taxon>
        <taxon>Sphingobacteriaceae</taxon>
        <taxon>Sphingobacterium</taxon>
    </lineage>
</organism>
<dbReference type="Pfam" id="PF04336">
    <property type="entry name" value="ACP_PD"/>
    <property type="match status" value="1"/>
</dbReference>
<evidence type="ECO:0000313" key="1">
    <source>
        <dbReference type="EMBL" id="GAA4510428.1"/>
    </source>
</evidence>
<comment type="caution">
    <text evidence="1">The sequence shown here is derived from an EMBL/GenBank/DDBJ whole genome shotgun (WGS) entry which is preliminary data.</text>
</comment>
<gene>
    <name evidence="1" type="ORF">GCM10023173_01790</name>
</gene>